<keyword evidence="2" id="KW-0812">Transmembrane</keyword>
<accession>A0AAD9J8H2</accession>
<comment type="caution">
    <text evidence="4">The sequence shown here is derived from an EMBL/GenBank/DDBJ whole genome shotgun (WGS) entry which is preliminary data.</text>
</comment>
<dbReference type="GO" id="GO:0050659">
    <property type="term" value="F:N-acetylgalactosamine 4-sulfate 6-O-sulfotransferase activity"/>
    <property type="evidence" value="ECO:0007669"/>
    <property type="project" value="TreeGrafter"/>
</dbReference>
<evidence type="ECO:0000313" key="5">
    <source>
        <dbReference type="Proteomes" id="UP001208570"/>
    </source>
</evidence>
<protein>
    <recommendedName>
        <fullName evidence="3">Sulfotransferase domain-containing protein</fullName>
    </recommendedName>
</protein>
<dbReference type="InterPro" id="IPR052654">
    <property type="entry name" value="CS_Sulfotransferase"/>
</dbReference>
<proteinExistence type="predicted"/>
<dbReference type="InterPro" id="IPR027417">
    <property type="entry name" value="P-loop_NTPase"/>
</dbReference>
<keyword evidence="5" id="KW-1185">Reference proteome</keyword>
<keyword evidence="2" id="KW-1133">Transmembrane helix</keyword>
<feature type="compositionally biased region" description="Pro residues" evidence="1">
    <location>
        <begin position="55"/>
        <end position="75"/>
    </location>
</feature>
<dbReference type="PANTHER" id="PTHR15723">
    <property type="entry name" value="CARBOHYDRATE SULFOTRANSFERASE 15"/>
    <property type="match status" value="1"/>
</dbReference>
<dbReference type="SUPFAM" id="SSF52540">
    <property type="entry name" value="P-loop containing nucleoside triphosphate hydrolases"/>
    <property type="match status" value="1"/>
</dbReference>
<organism evidence="4 5">
    <name type="scientific">Paralvinella palmiformis</name>
    <dbReference type="NCBI Taxonomy" id="53620"/>
    <lineage>
        <taxon>Eukaryota</taxon>
        <taxon>Metazoa</taxon>
        <taxon>Spiralia</taxon>
        <taxon>Lophotrochozoa</taxon>
        <taxon>Annelida</taxon>
        <taxon>Polychaeta</taxon>
        <taxon>Sedentaria</taxon>
        <taxon>Canalipalpata</taxon>
        <taxon>Terebellida</taxon>
        <taxon>Terebelliformia</taxon>
        <taxon>Alvinellidae</taxon>
        <taxon>Paralvinella</taxon>
    </lineage>
</organism>
<gene>
    <name evidence="4" type="ORF">LSH36_508g01082</name>
</gene>
<dbReference type="EMBL" id="JAODUP010000508">
    <property type="protein sequence ID" value="KAK2148229.1"/>
    <property type="molecule type" value="Genomic_DNA"/>
</dbReference>
<dbReference type="Proteomes" id="UP001208570">
    <property type="component" value="Unassembled WGS sequence"/>
</dbReference>
<dbReference type="InterPro" id="IPR000863">
    <property type="entry name" value="Sulfotransferase_dom"/>
</dbReference>
<sequence length="591" mass="68496">MVRLKTCLTKVLFSKNLTYVLLITGILYFTRSGRQRAVVAPRHIDTRLKYGSAAPVPPGIHPPPPPPGQHPPPSRPAMANVIQAPMVGPPAVVANREPVRQFNENNNNPQLGNDGIEIAANDPAASHLNDGVVHMANDPRFASDEEHRQHSKNSKNLHFSSSHHAEVDESHVITDDKHGAYVPHTGITSGHGMRDPYYSMHVSETEIEKMKTPLPNTLSNYRNPCWVEHVPRGFSYFEHSVYYQYYKYYPKSQPHREWEKTFDNLDHLVQVRKKKTKDGKSWRLRCFPYFFLIGFTRAGTTDLWRSMSMLPEFVRGLIKEPKFWNKIRLHNYANKLPDASLSDYLDLYDGVAEVIRGISYKLSDGSYYHPGVSADMDAQTIWKLPNWQNIKGNQERDAPKFTTADHMYALNPHSKLIVMLRDPMERTFSHYCYFKTRKRHATKAELADRFHHDMVKATTKLARCFKQRGPKSCAYSPPTYNALAMRSITISMYSIFINDWLKVFPRKQFLFIKSEEYFADRLTTIKEISHFLGIDDTIPDSAIESIKEFRVMNPSKKTGMHHETRELLKEFYKPFNRKLPHLLRSEKFQWE</sequence>
<dbReference type="PANTHER" id="PTHR15723:SF0">
    <property type="entry name" value="CARBOHYDRATE SULFOTRANSFERASE 15"/>
    <property type="match status" value="1"/>
</dbReference>
<reference evidence="4" key="1">
    <citation type="journal article" date="2023" name="Mol. Biol. Evol.">
        <title>Third-Generation Sequencing Reveals the Adaptive Role of the Epigenome in Three Deep-Sea Polychaetes.</title>
        <authorList>
            <person name="Perez M."/>
            <person name="Aroh O."/>
            <person name="Sun Y."/>
            <person name="Lan Y."/>
            <person name="Juniper S.K."/>
            <person name="Young C.R."/>
            <person name="Angers B."/>
            <person name="Qian P.Y."/>
        </authorList>
    </citation>
    <scope>NUCLEOTIDE SEQUENCE</scope>
    <source>
        <strain evidence="4">P08H-3</strain>
    </source>
</reference>
<evidence type="ECO:0000256" key="2">
    <source>
        <dbReference type="SAM" id="Phobius"/>
    </source>
</evidence>
<feature type="region of interest" description="Disordered" evidence="1">
    <location>
        <begin position="50"/>
        <end position="78"/>
    </location>
</feature>
<feature type="domain" description="Sulfotransferase" evidence="3">
    <location>
        <begin position="290"/>
        <end position="566"/>
    </location>
</feature>
<feature type="transmembrane region" description="Helical" evidence="2">
    <location>
        <begin position="12"/>
        <end position="30"/>
    </location>
</feature>
<feature type="region of interest" description="Disordered" evidence="1">
    <location>
        <begin position="142"/>
        <end position="167"/>
    </location>
</feature>
<dbReference type="Pfam" id="PF00685">
    <property type="entry name" value="Sulfotransfer_1"/>
    <property type="match status" value="1"/>
</dbReference>
<dbReference type="Gene3D" id="3.40.50.300">
    <property type="entry name" value="P-loop containing nucleotide triphosphate hydrolases"/>
    <property type="match status" value="1"/>
</dbReference>
<name>A0AAD9J8H2_9ANNE</name>
<keyword evidence="2" id="KW-0472">Membrane</keyword>
<evidence type="ECO:0000259" key="3">
    <source>
        <dbReference type="Pfam" id="PF00685"/>
    </source>
</evidence>
<dbReference type="AlphaFoldDB" id="A0AAD9J8H2"/>
<dbReference type="GO" id="GO:0019319">
    <property type="term" value="P:hexose biosynthetic process"/>
    <property type="evidence" value="ECO:0007669"/>
    <property type="project" value="TreeGrafter"/>
</dbReference>
<evidence type="ECO:0000313" key="4">
    <source>
        <dbReference type="EMBL" id="KAK2148229.1"/>
    </source>
</evidence>
<evidence type="ECO:0000256" key="1">
    <source>
        <dbReference type="SAM" id="MobiDB-lite"/>
    </source>
</evidence>